<sequence length="196" mass="21451">MSRAERKAQNETASPASGRVKKPATIYDAVAGRVGYEGFLTDREPSKYRDRASTTSVAIPPDEVLFRRKGAPARFAEADIYEADRHLTTNQSLPDSDVLKTIHTYVADFYDRTYGPDSVDTTSMDETALLAIGILLEEAAADVLGTTGDLAFAESSIDTRASDTYWHNGQAQRSVIDFNGKPRRGIRGGDSDRPKT</sequence>
<organism evidence="2 3">
    <name type="scientific">Elasticomyces elasticus</name>
    <dbReference type="NCBI Taxonomy" id="574655"/>
    <lineage>
        <taxon>Eukaryota</taxon>
        <taxon>Fungi</taxon>
        <taxon>Dikarya</taxon>
        <taxon>Ascomycota</taxon>
        <taxon>Pezizomycotina</taxon>
        <taxon>Dothideomycetes</taxon>
        <taxon>Dothideomycetidae</taxon>
        <taxon>Mycosphaerellales</taxon>
        <taxon>Teratosphaeriaceae</taxon>
        <taxon>Elasticomyces</taxon>
    </lineage>
</organism>
<name>A0AAN7W1H4_9PEZI</name>
<proteinExistence type="predicted"/>
<dbReference type="PANTHER" id="PTHR28054">
    <property type="entry name" value="RNA POLYMERASE I-SPECIFIC TRANSCRIPTION INITIATION FACTOR RRN10"/>
    <property type="match status" value="1"/>
</dbReference>
<feature type="region of interest" description="Disordered" evidence="1">
    <location>
        <begin position="1"/>
        <end position="22"/>
    </location>
</feature>
<dbReference type="AlphaFoldDB" id="A0AAN7W1H4"/>
<accession>A0AAN7W1H4</accession>
<reference evidence="2" key="1">
    <citation type="submission" date="2023-08" db="EMBL/GenBank/DDBJ databases">
        <title>Black Yeasts Isolated from many extreme environments.</title>
        <authorList>
            <person name="Coleine C."/>
            <person name="Stajich J.E."/>
            <person name="Selbmann L."/>
        </authorList>
    </citation>
    <scope>NUCLEOTIDE SEQUENCE</scope>
    <source>
        <strain evidence="2">CCFEE 5810</strain>
    </source>
</reference>
<evidence type="ECO:0000256" key="1">
    <source>
        <dbReference type="SAM" id="MobiDB-lite"/>
    </source>
</evidence>
<evidence type="ECO:0000313" key="3">
    <source>
        <dbReference type="Proteomes" id="UP001310594"/>
    </source>
</evidence>
<dbReference type="InterPro" id="IPR022793">
    <property type="entry name" value="Rrn10"/>
</dbReference>
<comment type="caution">
    <text evidence="2">The sequence shown here is derived from an EMBL/GenBank/DDBJ whole genome shotgun (WGS) entry which is preliminary data.</text>
</comment>
<dbReference type="PANTHER" id="PTHR28054:SF1">
    <property type="entry name" value="RNA POLYMERASE I-SPECIFIC TRANSCRIPTION INITIATION FACTOR RRN10"/>
    <property type="match status" value="1"/>
</dbReference>
<dbReference type="EMBL" id="JAVRQU010000017">
    <property type="protein sequence ID" value="KAK5693549.1"/>
    <property type="molecule type" value="Genomic_DNA"/>
</dbReference>
<dbReference type="Proteomes" id="UP001310594">
    <property type="component" value="Unassembled WGS sequence"/>
</dbReference>
<evidence type="ECO:0000313" key="2">
    <source>
        <dbReference type="EMBL" id="KAK5693549.1"/>
    </source>
</evidence>
<protein>
    <submittedName>
        <fullName evidence="2">Uncharacterized protein</fullName>
    </submittedName>
</protein>
<gene>
    <name evidence="2" type="ORF">LTR97_010118</name>
</gene>
<dbReference type="GO" id="GO:0006360">
    <property type="term" value="P:transcription by RNA polymerase I"/>
    <property type="evidence" value="ECO:0007669"/>
    <property type="project" value="InterPro"/>
</dbReference>